<reference evidence="9 10" key="1">
    <citation type="submission" date="2023-04" db="EMBL/GenBank/DDBJ databases">
        <title>Genome Sequence of Selenomonas sputigena ATCC 33150.</title>
        <authorList>
            <person name="Miller D.P."/>
            <person name="Anvari S."/>
            <person name="Polson S.W."/>
            <person name="Macdonald M."/>
            <person name="Mcdowell J.V."/>
        </authorList>
    </citation>
    <scope>NUCLEOTIDE SEQUENCE [LARGE SCALE GENOMIC DNA]</scope>
    <source>
        <strain evidence="9 10">ATCC 33150</strain>
    </source>
</reference>
<comment type="pathway">
    <text evidence="2">Cell wall biogenesis; lipoteichoic acid biosynthesis.</text>
</comment>
<dbReference type="InterPro" id="IPR017850">
    <property type="entry name" value="Alkaline_phosphatase_core_sf"/>
</dbReference>
<evidence type="ECO:0000256" key="6">
    <source>
        <dbReference type="ARBA" id="ARBA00023136"/>
    </source>
</evidence>
<dbReference type="SUPFAM" id="SSF53649">
    <property type="entry name" value="Alkaline phosphatase-like"/>
    <property type="match status" value="1"/>
</dbReference>
<feature type="domain" description="Sulfatase N-terminal" evidence="8">
    <location>
        <begin position="345"/>
        <end position="583"/>
    </location>
</feature>
<dbReference type="InterPro" id="IPR050448">
    <property type="entry name" value="OpgB/LTA_synthase_biosynth"/>
</dbReference>
<name>A0ABV3X9F8_9FIRM</name>
<dbReference type="Pfam" id="PF00884">
    <property type="entry name" value="Sulfatase"/>
    <property type="match status" value="1"/>
</dbReference>
<sequence>MQPFSSRLLDWQGFYTFMNRGLRVFLFYLAVLSFCRLFFIFWLHDYMGGGVGAPDIALAVWRGLRLSCQTAGLLTLASLLPAAFFRLAYPPLERLAWRATAAVSLTVLSVLYAASFPYYRQFHSGFHQLLFNTANDDAFALFVSLVQEFQLPLRLLGAFLMAWLLCRALFFLLDRIPAPSLPERGRFVRILSRAAFLGGLYVVSLLVLFGGSLRWQTAVDWENAGVTKDHFLNETILDNFQAVYRAYTMNSRLRACNGLDFTTDEIRRLAALHAGRPADSDDLDVYLVREAKGAQIDKPRQIFLIISESYANWPLLKKYEDLHIADPMKEILAEPDTAYCDAFLPNGPSTVAAVTGIVTGFADANLYLTTMPESFAAPYPTAAAPALQRLGYETSFWYAGPATWERIEAFSRAQGFDRFYSRGDLAADADKGSVWGIDDEFLYAEALSRIDPAVPSFNILLNVSNHSPYTVDLAAKGFPAEKVRAALPPKAQEDDDLLKELGHYWYASRELAAFIRAAKKKFPDSLFLIVGDHADRYNIEKTPTLYERYGVPFILTGKGVRPELLPADAAGSQIDIVPTLLELIAPAGFRYEAVGRSLTCGNRCGVNYGFWITHDAIGRTDTVPLAGEPIKERSGDLDEEALQDYINAVRAISWWRPKYGPLLDAAKLEGRE</sequence>
<proteinExistence type="predicted"/>
<keyword evidence="4 7" id="KW-0812">Transmembrane</keyword>
<evidence type="ECO:0000259" key="8">
    <source>
        <dbReference type="Pfam" id="PF00884"/>
    </source>
</evidence>
<dbReference type="CDD" id="cd16015">
    <property type="entry name" value="LTA_synthase"/>
    <property type="match status" value="1"/>
</dbReference>
<accession>A0ABV3X9F8</accession>
<evidence type="ECO:0000256" key="2">
    <source>
        <dbReference type="ARBA" id="ARBA00004936"/>
    </source>
</evidence>
<keyword evidence="10" id="KW-1185">Reference proteome</keyword>
<evidence type="ECO:0000313" key="9">
    <source>
        <dbReference type="EMBL" id="MEX5286197.1"/>
    </source>
</evidence>
<dbReference type="InterPro" id="IPR000917">
    <property type="entry name" value="Sulfatase_N"/>
</dbReference>
<dbReference type="EMBL" id="JARVLH010000008">
    <property type="protein sequence ID" value="MEX5286197.1"/>
    <property type="molecule type" value="Genomic_DNA"/>
</dbReference>
<feature type="transmembrane region" description="Helical" evidence="7">
    <location>
        <begin position="95"/>
        <end position="114"/>
    </location>
</feature>
<feature type="transmembrane region" description="Helical" evidence="7">
    <location>
        <begin position="21"/>
        <end position="44"/>
    </location>
</feature>
<dbReference type="Gene3D" id="3.40.720.10">
    <property type="entry name" value="Alkaline Phosphatase, subunit A"/>
    <property type="match status" value="1"/>
</dbReference>
<feature type="transmembrane region" description="Helical" evidence="7">
    <location>
        <begin position="194"/>
        <end position="215"/>
    </location>
</feature>
<protein>
    <submittedName>
        <fullName evidence="9">Sulfatase-like hydrolase/transferase</fullName>
    </submittedName>
</protein>
<comment type="caution">
    <text evidence="9">The sequence shown here is derived from an EMBL/GenBank/DDBJ whole genome shotgun (WGS) entry which is preliminary data.</text>
</comment>
<evidence type="ECO:0000256" key="3">
    <source>
        <dbReference type="ARBA" id="ARBA00022475"/>
    </source>
</evidence>
<feature type="transmembrane region" description="Helical" evidence="7">
    <location>
        <begin position="151"/>
        <end position="173"/>
    </location>
</feature>
<evidence type="ECO:0000256" key="4">
    <source>
        <dbReference type="ARBA" id="ARBA00022692"/>
    </source>
</evidence>
<dbReference type="RefSeq" id="WP_368847915.1">
    <property type="nucleotide sequence ID" value="NZ_CP194411.1"/>
</dbReference>
<feature type="transmembrane region" description="Helical" evidence="7">
    <location>
        <begin position="64"/>
        <end position="88"/>
    </location>
</feature>
<evidence type="ECO:0000256" key="5">
    <source>
        <dbReference type="ARBA" id="ARBA00022989"/>
    </source>
</evidence>
<keyword evidence="6 7" id="KW-0472">Membrane</keyword>
<dbReference type="Proteomes" id="UP001559623">
    <property type="component" value="Unassembled WGS sequence"/>
</dbReference>
<organism evidence="9 10">
    <name type="scientific">Selenomonas sputigena</name>
    <dbReference type="NCBI Taxonomy" id="69823"/>
    <lineage>
        <taxon>Bacteria</taxon>
        <taxon>Bacillati</taxon>
        <taxon>Bacillota</taxon>
        <taxon>Negativicutes</taxon>
        <taxon>Selenomonadales</taxon>
        <taxon>Selenomonadaceae</taxon>
        <taxon>Selenomonas</taxon>
    </lineage>
</organism>
<evidence type="ECO:0000313" key="10">
    <source>
        <dbReference type="Proteomes" id="UP001559623"/>
    </source>
</evidence>
<gene>
    <name evidence="9" type="ORF">QCO44_11305</name>
</gene>
<evidence type="ECO:0000256" key="1">
    <source>
        <dbReference type="ARBA" id="ARBA00004651"/>
    </source>
</evidence>
<dbReference type="PANTHER" id="PTHR47371:SF3">
    <property type="entry name" value="PHOSPHOGLYCEROL TRANSFERASE I"/>
    <property type="match status" value="1"/>
</dbReference>
<keyword evidence="5 7" id="KW-1133">Transmembrane helix</keyword>
<evidence type="ECO:0000256" key="7">
    <source>
        <dbReference type="SAM" id="Phobius"/>
    </source>
</evidence>
<dbReference type="PANTHER" id="PTHR47371">
    <property type="entry name" value="LIPOTEICHOIC ACID SYNTHASE"/>
    <property type="match status" value="1"/>
</dbReference>
<comment type="subcellular location">
    <subcellularLocation>
        <location evidence="1">Cell membrane</location>
        <topology evidence="1">Multi-pass membrane protein</topology>
    </subcellularLocation>
</comment>
<keyword evidence="3" id="KW-1003">Cell membrane</keyword>